<dbReference type="InterPro" id="IPR042342">
    <property type="entry name" value="TTC22"/>
</dbReference>
<dbReference type="InterPro" id="IPR011990">
    <property type="entry name" value="TPR-like_helical_dom_sf"/>
</dbReference>
<accession>A0AAJ7TNU7</accession>
<dbReference type="KEGG" id="pmrn:116948596"/>
<evidence type="ECO:0000256" key="1">
    <source>
        <dbReference type="SAM" id="Coils"/>
    </source>
</evidence>
<dbReference type="GeneID" id="116948596"/>
<proteinExistence type="predicted"/>
<dbReference type="PANTHER" id="PTHR16253">
    <property type="entry name" value="TETRATRICOPEPTIDE REPEAT PROTEIN 22"/>
    <property type="match status" value="1"/>
</dbReference>
<dbReference type="Proteomes" id="UP001318040">
    <property type="component" value="Chromosome 34"/>
</dbReference>
<feature type="coiled-coil region" evidence="1">
    <location>
        <begin position="101"/>
        <end position="128"/>
    </location>
</feature>
<reference evidence="3" key="1">
    <citation type="submission" date="2025-08" db="UniProtKB">
        <authorList>
            <consortium name="RefSeq"/>
        </authorList>
    </citation>
    <scope>IDENTIFICATION</scope>
    <source>
        <tissue evidence="3">Sperm</tissue>
    </source>
</reference>
<dbReference type="Gene3D" id="1.25.40.10">
    <property type="entry name" value="Tetratricopeptide repeat domain"/>
    <property type="match status" value="1"/>
</dbReference>
<sequence length="232" mass="26925">MEKKKEIQERYMKFPNLFQLEYYKQLEKQVMAKLERKKSCSATADEFLSDVCNLNCLAFLHLKRQMPDRAKPIVAEVLAKDPQNITALANRCELLLLTYEFKEAAEALSELEAQRDNEGANATALAEQGYFLSRMGPHVYLQAIEKFEQAIKKGRGHCSQDKIIIWNYNIALNYDRISKMEFVRENPGFSMAECLKKVVQTLAHVMCAKHKIYEPKAWIVLAETAKEYFRIM</sequence>
<evidence type="ECO:0000313" key="2">
    <source>
        <dbReference type="Proteomes" id="UP001318040"/>
    </source>
</evidence>
<keyword evidence="2" id="KW-1185">Reference proteome</keyword>
<dbReference type="RefSeq" id="XP_032821307.1">
    <property type="nucleotide sequence ID" value="XM_032965416.1"/>
</dbReference>
<organism evidence="2 3">
    <name type="scientific">Petromyzon marinus</name>
    <name type="common">Sea lamprey</name>
    <dbReference type="NCBI Taxonomy" id="7757"/>
    <lineage>
        <taxon>Eukaryota</taxon>
        <taxon>Metazoa</taxon>
        <taxon>Chordata</taxon>
        <taxon>Craniata</taxon>
        <taxon>Vertebrata</taxon>
        <taxon>Cyclostomata</taxon>
        <taxon>Hyperoartia</taxon>
        <taxon>Petromyzontiformes</taxon>
        <taxon>Petromyzontidae</taxon>
        <taxon>Petromyzon</taxon>
    </lineage>
</organism>
<gene>
    <name evidence="3" type="primary">LOC116948596</name>
</gene>
<name>A0AAJ7TNU7_PETMA</name>
<dbReference type="AlphaFoldDB" id="A0AAJ7TNU7"/>
<dbReference type="SUPFAM" id="SSF48452">
    <property type="entry name" value="TPR-like"/>
    <property type="match status" value="1"/>
</dbReference>
<evidence type="ECO:0000313" key="3">
    <source>
        <dbReference type="RefSeq" id="XP_032821307.1"/>
    </source>
</evidence>
<dbReference type="PANTHER" id="PTHR16253:SF0">
    <property type="entry name" value="TETRATRICOPEPTIDE REPEAT PROTEIN 22"/>
    <property type="match status" value="1"/>
</dbReference>
<keyword evidence="1" id="KW-0175">Coiled coil</keyword>
<protein>
    <submittedName>
        <fullName evidence="3">Uncharacterized protein LOC116948596</fullName>
    </submittedName>
</protein>